<name>A0AAP0PIQ3_9MAGN</name>
<feature type="chain" id="PRO_5042817416" description="Cytochrome b561 and DOMON domain-containing protein" evidence="9">
    <location>
        <begin position="35"/>
        <end position="390"/>
    </location>
</feature>
<feature type="domain" description="DOMON" evidence="10">
    <location>
        <begin position="67"/>
        <end position="180"/>
    </location>
</feature>
<dbReference type="PANTHER" id="PTHR23130">
    <property type="entry name" value="CYTOCHROME B561 AND DOMON DOMAIN-CONTAINING PROTEIN"/>
    <property type="match status" value="1"/>
</dbReference>
<evidence type="ECO:0008006" key="14">
    <source>
        <dbReference type="Google" id="ProtNLM"/>
    </source>
</evidence>
<dbReference type="Proteomes" id="UP001417504">
    <property type="component" value="Unassembled WGS sequence"/>
</dbReference>
<keyword evidence="4 9" id="KW-0732">Signal</keyword>
<dbReference type="PROSITE" id="PS50836">
    <property type="entry name" value="DOMON"/>
    <property type="match status" value="1"/>
</dbReference>
<dbReference type="PANTHER" id="PTHR23130:SF115">
    <property type="entry name" value="OS01G0680900 PROTEIN"/>
    <property type="match status" value="1"/>
</dbReference>
<keyword evidence="7 8" id="KW-0472">Membrane</keyword>
<dbReference type="GO" id="GO:0016020">
    <property type="term" value="C:membrane"/>
    <property type="evidence" value="ECO:0007669"/>
    <property type="project" value="UniProtKB-SubCell"/>
</dbReference>
<feature type="transmembrane region" description="Helical" evidence="8">
    <location>
        <begin position="288"/>
        <end position="307"/>
    </location>
</feature>
<evidence type="ECO:0000256" key="2">
    <source>
        <dbReference type="ARBA" id="ARBA00022448"/>
    </source>
</evidence>
<dbReference type="InterPro" id="IPR005018">
    <property type="entry name" value="DOMON_domain"/>
</dbReference>
<evidence type="ECO:0000256" key="9">
    <source>
        <dbReference type="SAM" id="SignalP"/>
    </source>
</evidence>
<sequence length="390" mass="43628">MVRFRAAVAMRARPMWIFLFVVLVVSDMRRSAAADDSRMALCNADLSTFLPVPFSNMTEMNCAPVWNNFVLRNLQSAENVLTIILSAPYTTGWVGIAFSKEGRMIGSSAMVGWISREGHAAIKQYYLRATVASEVIPNKGELPLTNVPPAVVVHEATIYLAFQMKFPNRVTKQPILLAFGTKSPVHHRLSYHDNRISIAFDFSGGSAAVLNKGTDSMRRNHGILGIISWGLILPIGAMAPRYFKHKDPQWFHFHVCFQFLGFLIGLATVVLGKVLYDKTNANISAHRGIGITVLTLSILQVSAYFLRPHKDAKNRKYWNWYHHWVGRIALFLGAVNIILGMGAAGAGNSWKIGYGFLLAFVLVIVIVLEVLLRLRRREKTMQPAFQMDPI</sequence>
<evidence type="ECO:0000256" key="6">
    <source>
        <dbReference type="ARBA" id="ARBA00022989"/>
    </source>
</evidence>
<keyword evidence="5" id="KW-0249">Electron transport</keyword>
<keyword evidence="6 8" id="KW-1133">Transmembrane helix</keyword>
<feature type="transmembrane region" description="Helical" evidence="8">
    <location>
        <begin position="222"/>
        <end position="243"/>
    </location>
</feature>
<dbReference type="AlphaFoldDB" id="A0AAP0PIQ3"/>
<keyword evidence="2" id="KW-0813">Transport</keyword>
<feature type="transmembrane region" description="Helical" evidence="8">
    <location>
        <begin position="352"/>
        <end position="372"/>
    </location>
</feature>
<feature type="domain" description="Cytochrome b561" evidence="11">
    <location>
        <begin position="185"/>
        <end position="377"/>
    </location>
</feature>
<dbReference type="EMBL" id="JBBNAE010000002">
    <property type="protein sequence ID" value="KAK9145477.1"/>
    <property type="molecule type" value="Genomic_DNA"/>
</dbReference>
<evidence type="ECO:0000256" key="3">
    <source>
        <dbReference type="ARBA" id="ARBA00022692"/>
    </source>
</evidence>
<evidence type="ECO:0000256" key="4">
    <source>
        <dbReference type="ARBA" id="ARBA00022729"/>
    </source>
</evidence>
<keyword evidence="13" id="KW-1185">Reference proteome</keyword>
<evidence type="ECO:0000313" key="13">
    <source>
        <dbReference type="Proteomes" id="UP001417504"/>
    </source>
</evidence>
<dbReference type="Gene3D" id="1.20.120.1770">
    <property type="match status" value="1"/>
</dbReference>
<dbReference type="InterPro" id="IPR006593">
    <property type="entry name" value="Cyt_b561/ferric_Rdtase_TM"/>
</dbReference>
<feature type="transmembrane region" description="Helical" evidence="8">
    <location>
        <begin position="255"/>
        <end position="276"/>
    </location>
</feature>
<proteinExistence type="predicted"/>
<evidence type="ECO:0000313" key="12">
    <source>
        <dbReference type="EMBL" id="KAK9145477.1"/>
    </source>
</evidence>
<evidence type="ECO:0000259" key="10">
    <source>
        <dbReference type="PROSITE" id="PS50836"/>
    </source>
</evidence>
<accession>A0AAP0PIQ3</accession>
<evidence type="ECO:0000259" key="11">
    <source>
        <dbReference type="PROSITE" id="PS50939"/>
    </source>
</evidence>
<dbReference type="CDD" id="cd09631">
    <property type="entry name" value="DOMON_DOH"/>
    <property type="match status" value="1"/>
</dbReference>
<reference evidence="12 13" key="1">
    <citation type="submission" date="2024-01" db="EMBL/GenBank/DDBJ databases">
        <title>Genome assemblies of Stephania.</title>
        <authorList>
            <person name="Yang L."/>
        </authorList>
    </citation>
    <scope>NUCLEOTIDE SEQUENCE [LARGE SCALE GENOMIC DNA]</scope>
    <source>
        <strain evidence="12">QJT</strain>
        <tissue evidence="12">Leaf</tissue>
    </source>
</reference>
<comment type="subcellular location">
    <subcellularLocation>
        <location evidence="1">Membrane</location>
    </subcellularLocation>
</comment>
<protein>
    <recommendedName>
        <fullName evidence="14">Cytochrome b561 and DOMON domain-containing protein</fullName>
    </recommendedName>
</protein>
<dbReference type="InterPro" id="IPR045266">
    <property type="entry name" value="DOH_DOMON"/>
</dbReference>
<dbReference type="SMART" id="SM00664">
    <property type="entry name" value="DoH"/>
    <property type="match status" value="1"/>
</dbReference>
<gene>
    <name evidence="12" type="ORF">Sjap_005380</name>
</gene>
<feature type="transmembrane region" description="Helical" evidence="8">
    <location>
        <begin position="328"/>
        <end position="346"/>
    </location>
</feature>
<evidence type="ECO:0000256" key="7">
    <source>
        <dbReference type="ARBA" id="ARBA00023136"/>
    </source>
</evidence>
<evidence type="ECO:0000256" key="8">
    <source>
        <dbReference type="SAM" id="Phobius"/>
    </source>
</evidence>
<feature type="signal peptide" evidence="9">
    <location>
        <begin position="1"/>
        <end position="34"/>
    </location>
</feature>
<dbReference type="CDD" id="cd08760">
    <property type="entry name" value="Cyt_b561_FRRS1_like"/>
    <property type="match status" value="1"/>
</dbReference>
<evidence type="ECO:0000256" key="5">
    <source>
        <dbReference type="ARBA" id="ARBA00022982"/>
    </source>
</evidence>
<dbReference type="PROSITE" id="PS50939">
    <property type="entry name" value="CYTOCHROME_B561"/>
    <property type="match status" value="1"/>
</dbReference>
<organism evidence="12 13">
    <name type="scientific">Stephania japonica</name>
    <dbReference type="NCBI Taxonomy" id="461633"/>
    <lineage>
        <taxon>Eukaryota</taxon>
        <taxon>Viridiplantae</taxon>
        <taxon>Streptophyta</taxon>
        <taxon>Embryophyta</taxon>
        <taxon>Tracheophyta</taxon>
        <taxon>Spermatophyta</taxon>
        <taxon>Magnoliopsida</taxon>
        <taxon>Ranunculales</taxon>
        <taxon>Menispermaceae</taxon>
        <taxon>Menispermoideae</taxon>
        <taxon>Cissampelideae</taxon>
        <taxon>Stephania</taxon>
    </lineage>
</organism>
<comment type="caution">
    <text evidence="12">The sequence shown here is derived from an EMBL/GenBank/DDBJ whole genome shotgun (WGS) entry which is preliminary data.</text>
</comment>
<evidence type="ECO:0000256" key="1">
    <source>
        <dbReference type="ARBA" id="ARBA00004370"/>
    </source>
</evidence>
<keyword evidence="3 8" id="KW-0812">Transmembrane</keyword>
<dbReference type="SMART" id="SM00665">
    <property type="entry name" value="B561"/>
    <property type="match status" value="1"/>
</dbReference>